<dbReference type="Pfam" id="PF00072">
    <property type="entry name" value="Response_reg"/>
    <property type="match status" value="1"/>
</dbReference>
<dbReference type="Gene3D" id="6.10.340.10">
    <property type="match status" value="1"/>
</dbReference>
<evidence type="ECO:0000256" key="10">
    <source>
        <dbReference type="ARBA" id="ARBA00022840"/>
    </source>
</evidence>
<dbReference type="InterPro" id="IPR003660">
    <property type="entry name" value="HAMP_dom"/>
</dbReference>
<dbReference type="SUPFAM" id="SSF47384">
    <property type="entry name" value="Homodimeric domain of signal transducing histidine kinase"/>
    <property type="match status" value="1"/>
</dbReference>
<dbReference type="Gene3D" id="3.30.565.10">
    <property type="entry name" value="Histidine kinase-like ATPase, C-terminal domain"/>
    <property type="match status" value="1"/>
</dbReference>
<dbReference type="Pfam" id="PF00512">
    <property type="entry name" value="HisKA"/>
    <property type="match status" value="1"/>
</dbReference>
<accession>A0ABV2L1H9</accession>
<evidence type="ECO:0000256" key="8">
    <source>
        <dbReference type="ARBA" id="ARBA00022741"/>
    </source>
</evidence>
<evidence type="ECO:0000256" key="15">
    <source>
        <dbReference type="SAM" id="MobiDB-lite"/>
    </source>
</evidence>
<dbReference type="SMART" id="SM00304">
    <property type="entry name" value="HAMP"/>
    <property type="match status" value="1"/>
</dbReference>
<feature type="domain" description="Response regulatory" evidence="17">
    <location>
        <begin position="651"/>
        <end position="771"/>
    </location>
</feature>
<dbReference type="SUPFAM" id="SSF55874">
    <property type="entry name" value="ATPase domain of HSP90 chaperone/DNA topoisomerase II/histidine kinase"/>
    <property type="match status" value="1"/>
</dbReference>
<evidence type="ECO:0000256" key="3">
    <source>
        <dbReference type="ARBA" id="ARBA00012438"/>
    </source>
</evidence>
<dbReference type="PROSITE" id="PS50110">
    <property type="entry name" value="RESPONSE_REGULATORY"/>
    <property type="match status" value="1"/>
</dbReference>
<dbReference type="InterPro" id="IPR005467">
    <property type="entry name" value="His_kinase_dom"/>
</dbReference>
<dbReference type="CDD" id="cd00082">
    <property type="entry name" value="HisKA"/>
    <property type="match status" value="1"/>
</dbReference>
<keyword evidence="20" id="KW-1185">Reference proteome</keyword>
<dbReference type="PROSITE" id="PS50885">
    <property type="entry name" value="HAMP"/>
    <property type="match status" value="1"/>
</dbReference>
<comment type="caution">
    <text evidence="19">The sequence shown here is derived from an EMBL/GenBank/DDBJ whole genome shotgun (WGS) entry which is preliminary data.</text>
</comment>
<dbReference type="CDD" id="cd16922">
    <property type="entry name" value="HATPase_EvgS-ArcB-TorS-like"/>
    <property type="match status" value="1"/>
</dbReference>
<name>A0ABV2L1H9_9HYPH</name>
<protein>
    <recommendedName>
        <fullName evidence="3">histidine kinase</fullName>
        <ecNumber evidence="3">2.7.13.3</ecNumber>
    </recommendedName>
</protein>
<dbReference type="InterPro" id="IPR036097">
    <property type="entry name" value="HisK_dim/P_sf"/>
</dbReference>
<evidence type="ECO:0000256" key="4">
    <source>
        <dbReference type="ARBA" id="ARBA00022475"/>
    </source>
</evidence>
<dbReference type="SUPFAM" id="SSF47226">
    <property type="entry name" value="Histidine-containing phosphotransfer domain, HPT domain"/>
    <property type="match status" value="1"/>
</dbReference>
<dbReference type="PANTHER" id="PTHR45339:SF1">
    <property type="entry name" value="HYBRID SIGNAL TRANSDUCTION HISTIDINE KINASE J"/>
    <property type="match status" value="1"/>
</dbReference>
<evidence type="ECO:0000256" key="9">
    <source>
        <dbReference type="ARBA" id="ARBA00022777"/>
    </source>
</evidence>
<evidence type="ECO:0000313" key="20">
    <source>
        <dbReference type="Proteomes" id="UP001549145"/>
    </source>
</evidence>
<keyword evidence="9" id="KW-0418">Kinase</keyword>
<evidence type="ECO:0000259" key="17">
    <source>
        <dbReference type="PROSITE" id="PS50110"/>
    </source>
</evidence>
<dbReference type="InterPro" id="IPR036890">
    <property type="entry name" value="HATPase_C_sf"/>
</dbReference>
<evidence type="ECO:0000256" key="7">
    <source>
        <dbReference type="ARBA" id="ARBA00022692"/>
    </source>
</evidence>
<keyword evidence="8" id="KW-0547">Nucleotide-binding</keyword>
<evidence type="ECO:0000256" key="12">
    <source>
        <dbReference type="ARBA" id="ARBA00023012"/>
    </source>
</evidence>
<feature type="modified residue" description="4-aspartylphosphate" evidence="14">
    <location>
        <position position="701"/>
    </location>
</feature>
<keyword evidence="4" id="KW-1003">Cell membrane</keyword>
<keyword evidence="13" id="KW-0472">Membrane</keyword>
<evidence type="ECO:0000259" key="18">
    <source>
        <dbReference type="PROSITE" id="PS50885"/>
    </source>
</evidence>
<dbReference type="CDD" id="cd17546">
    <property type="entry name" value="REC_hyHK_CKI1_RcsC-like"/>
    <property type="match status" value="1"/>
</dbReference>
<organism evidence="19 20">
    <name type="scientific">Methylobacterium goesingense</name>
    <dbReference type="NCBI Taxonomy" id="243690"/>
    <lineage>
        <taxon>Bacteria</taxon>
        <taxon>Pseudomonadati</taxon>
        <taxon>Pseudomonadota</taxon>
        <taxon>Alphaproteobacteria</taxon>
        <taxon>Hyphomicrobiales</taxon>
        <taxon>Methylobacteriaceae</taxon>
        <taxon>Methylobacterium</taxon>
    </lineage>
</organism>
<dbReference type="SMART" id="SM00387">
    <property type="entry name" value="HATPase_c"/>
    <property type="match status" value="1"/>
</dbReference>
<dbReference type="RefSeq" id="WP_238277440.1">
    <property type="nucleotide sequence ID" value="NZ_JBEPMM010000001.1"/>
</dbReference>
<dbReference type="InterPro" id="IPR036641">
    <property type="entry name" value="HPT_dom_sf"/>
</dbReference>
<feature type="domain" description="HAMP" evidence="18">
    <location>
        <begin position="199"/>
        <end position="252"/>
    </location>
</feature>
<evidence type="ECO:0000256" key="5">
    <source>
        <dbReference type="ARBA" id="ARBA00022553"/>
    </source>
</evidence>
<reference evidence="19 20" key="1">
    <citation type="submission" date="2024-06" db="EMBL/GenBank/DDBJ databases">
        <title>Genomic Encyclopedia of Type Strains, Phase IV (KMG-IV): sequencing the most valuable type-strain genomes for metagenomic binning, comparative biology and taxonomic classification.</title>
        <authorList>
            <person name="Goeker M."/>
        </authorList>
    </citation>
    <scope>NUCLEOTIDE SEQUENCE [LARGE SCALE GENOMIC DNA]</scope>
    <source>
        <strain evidence="19 20">DSM 21331</strain>
    </source>
</reference>
<evidence type="ECO:0000259" key="16">
    <source>
        <dbReference type="PROSITE" id="PS50109"/>
    </source>
</evidence>
<dbReference type="Pfam" id="PF02518">
    <property type="entry name" value="HATPase_c"/>
    <property type="match status" value="1"/>
</dbReference>
<dbReference type="InterPro" id="IPR003594">
    <property type="entry name" value="HATPase_dom"/>
</dbReference>
<dbReference type="InterPro" id="IPR008207">
    <property type="entry name" value="Sig_transdc_His_kin_Hpt_dom"/>
</dbReference>
<keyword evidence="10" id="KW-0067">ATP-binding</keyword>
<feature type="domain" description="Histidine kinase" evidence="16">
    <location>
        <begin position="292"/>
        <end position="509"/>
    </location>
</feature>
<proteinExistence type="predicted"/>
<feature type="region of interest" description="Disordered" evidence="15">
    <location>
        <begin position="771"/>
        <end position="799"/>
    </location>
</feature>
<dbReference type="InterPro" id="IPR011006">
    <property type="entry name" value="CheY-like_superfamily"/>
</dbReference>
<dbReference type="SUPFAM" id="SSF158472">
    <property type="entry name" value="HAMP domain-like"/>
    <property type="match status" value="1"/>
</dbReference>
<dbReference type="EMBL" id="JBEPMM010000001">
    <property type="protein sequence ID" value="MET3690740.1"/>
    <property type="molecule type" value="Genomic_DNA"/>
</dbReference>
<gene>
    <name evidence="19" type="ORF">ABID43_000259</name>
</gene>
<dbReference type="Pfam" id="PF00672">
    <property type="entry name" value="HAMP"/>
    <property type="match status" value="1"/>
</dbReference>
<dbReference type="SMART" id="SM00448">
    <property type="entry name" value="REC"/>
    <property type="match status" value="1"/>
</dbReference>
<dbReference type="CDD" id="cd06225">
    <property type="entry name" value="HAMP"/>
    <property type="match status" value="1"/>
</dbReference>
<dbReference type="InterPro" id="IPR003661">
    <property type="entry name" value="HisK_dim/P_dom"/>
</dbReference>
<dbReference type="Gene3D" id="3.40.50.2300">
    <property type="match status" value="1"/>
</dbReference>
<dbReference type="PANTHER" id="PTHR45339">
    <property type="entry name" value="HYBRID SIGNAL TRANSDUCTION HISTIDINE KINASE J"/>
    <property type="match status" value="1"/>
</dbReference>
<sequence>MSDPRPASRPVRRSRFAVLAVMRSLAARLALTVFGSVVLALTVATAFSLWQEVHRYADTKRETLGTIAEIFAAASARAVDAGDAGRAAATLNAIGRHPGLVYAGIERPDGSILADRGLAIRLESDIDLGEGGSPFRLLFGRTAQVQAPILEAGRRVGTLVLVADTTDLPANVLGLLKASVLGWLLALGCGVALSYGLQRAITHPIASLAETMDGVRESQDYARTTRIVRDDEVGSLARSFNALLGALRERDGRLARHMEHLEDEVAARTTDLHTAKEAAETANQAKSTFLATMSHEIRTPLNGMLVMAELLAEADLPEQQKRHAEVIARSGQSLLAIINDILDFAKVEAGKLDLERVPLDPAEIVDTVVSLFAEKARESGLDLAATLAPDVPDRVLGDPVRLGQILGNFVNNALKFTQAGSVRVRLERGPAETLRLSVRDTGIGIAADKVDTIFSAFSQADQSTTRRFGGTGLGLSIAHRLVHAMGGRIGVDSRLGEGSTFWAEVPLEAGEAVSRPVPQREASVAPFVVVSTAGPATGDTLREGLAAAGFAPVGMGAPEASGAHWIVDAATLAELGRRPGPEGRVLALARFGEPDGARALGAGWADALLTWPIVQAEWRRALAALASGTSFSDQTQSGQGPATLPQFPSARVLVADDSAVNREVARAALARFGITAIVMVEDGQAALEASRLGGFDLVLMDGSMPVLDGYAAAAAIRSEEGLRGAGRLPIVALTAHVVGAAAEAWRAAGMDGTLTKPFTLRALGDTLLGFLTPGGTSEEPGPASQGLGSEDRSAIGPSEDTDLLDAEVIDGLVDMAERAGTGFATRILDLYAETAPAALAAIRTATEAEAVAKAAHGLRSMSLNIGGRALARALAEIEDAARTEGRLPTPEAVACLGPLVERTMAQVGERLGIVGDVAGDGGLRLSA</sequence>
<keyword evidence="12" id="KW-0902">Two-component regulatory system</keyword>
<dbReference type="SUPFAM" id="SSF52172">
    <property type="entry name" value="CheY-like"/>
    <property type="match status" value="1"/>
</dbReference>
<dbReference type="Gene3D" id="1.10.287.130">
    <property type="match status" value="1"/>
</dbReference>
<evidence type="ECO:0000256" key="11">
    <source>
        <dbReference type="ARBA" id="ARBA00022989"/>
    </source>
</evidence>
<dbReference type="PRINTS" id="PR00344">
    <property type="entry name" value="BCTRLSENSOR"/>
</dbReference>
<evidence type="ECO:0000256" key="1">
    <source>
        <dbReference type="ARBA" id="ARBA00000085"/>
    </source>
</evidence>
<dbReference type="Proteomes" id="UP001549145">
    <property type="component" value="Unassembled WGS sequence"/>
</dbReference>
<keyword evidence="11" id="KW-1133">Transmembrane helix</keyword>
<dbReference type="InterPro" id="IPR004358">
    <property type="entry name" value="Sig_transdc_His_kin-like_C"/>
</dbReference>
<evidence type="ECO:0000256" key="6">
    <source>
        <dbReference type="ARBA" id="ARBA00022679"/>
    </source>
</evidence>
<dbReference type="InterPro" id="IPR001789">
    <property type="entry name" value="Sig_transdc_resp-reg_receiver"/>
</dbReference>
<keyword evidence="7" id="KW-0812">Transmembrane</keyword>
<dbReference type="SMART" id="SM00388">
    <property type="entry name" value="HisKA"/>
    <property type="match status" value="1"/>
</dbReference>
<keyword evidence="6" id="KW-0808">Transferase</keyword>
<dbReference type="EC" id="2.7.13.3" evidence="3"/>
<keyword evidence="5 14" id="KW-0597">Phosphoprotein</keyword>
<evidence type="ECO:0000256" key="14">
    <source>
        <dbReference type="PROSITE-ProRule" id="PRU00169"/>
    </source>
</evidence>
<evidence type="ECO:0000313" key="19">
    <source>
        <dbReference type="EMBL" id="MET3690740.1"/>
    </source>
</evidence>
<dbReference type="PROSITE" id="PS50109">
    <property type="entry name" value="HIS_KIN"/>
    <property type="match status" value="1"/>
</dbReference>
<comment type="subcellular location">
    <subcellularLocation>
        <location evidence="2">Cell membrane</location>
        <topology evidence="2">Multi-pass membrane protein</topology>
    </subcellularLocation>
</comment>
<dbReference type="Gene3D" id="1.20.120.160">
    <property type="entry name" value="HPT domain"/>
    <property type="match status" value="1"/>
</dbReference>
<dbReference type="Pfam" id="PF01627">
    <property type="entry name" value="Hpt"/>
    <property type="match status" value="1"/>
</dbReference>
<evidence type="ECO:0000256" key="2">
    <source>
        <dbReference type="ARBA" id="ARBA00004651"/>
    </source>
</evidence>
<evidence type="ECO:0000256" key="13">
    <source>
        <dbReference type="ARBA" id="ARBA00023136"/>
    </source>
</evidence>
<comment type="catalytic activity">
    <reaction evidence="1">
        <text>ATP + protein L-histidine = ADP + protein N-phospho-L-histidine.</text>
        <dbReference type="EC" id="2.7.13.3"/>
    </reaction>
</comment>